<evidence type="ECO:0000313" key="2">
    <source>
        <dbReference type="Proteomes" id="UP000316313"/>
    </source>
</evidence>
<organism evidence="1 2">
    <name type="scientific">Swingsia samuiensis</name>
    <dbReference type="NCBI Taxonomy" id="1293412"/>
    <lineage>
        <taxon>Bacteria</taxon>
        <taxon>Pseudomonadati</taxon>
        <taxon>Pseudomonadota</taxon>
        <taxon>Alphaproteobacteria</taxon>
        <taxon>Acetobacterales</taxon>
        <taxon>Acetobacteraceae</taxon>
        <taxon>Swingsia</taxon>
    </lineage>
</organism>
<name>A0A4Y6UGF7_9PROT</name>
<dbReference type="AlphaFoldDB" id="A0A4Y6UGF7"/>
<reference evidence="1 2" key="1">
    <citation type="submission" date="2019-03" db="EMBL/GenBank/DDBJ databases">
        <title>The complete genome sequence of Swingsia samuiensis NBRC107927(T).</title>
        <authorList>
            <person name="Chua K.-O."/>
            <person name="Chan K.-G."/>
            <person name="See-Too W.-S."/>
        </authorList>
    </citation>
    <scope>NUCLEOTIDE SEQUENCE [LARGE SCALE GENOMIC DNA]</scope>
    <source>
        <strain evidence="1 2">AH83</strain>
    </source>
</reference>
<proteinExistence type="predicted"/>
<dbReference type="SUPFAM" id="SSF56784">
    <property type="entry name" value="HAD-like"/>
    <property type="match status" value="1"/>
</dbReference>
<dbReference type="Gene3D" id="1.10.150.400">
    <property type="match status" value="1"/>
</dbReference>
<sequence length="675" mass="77139">MSYNSSSKADSRQDIPDYFLSILKQAEVVSFDVFDTLLIRTVADPTDVFTIIERKLNILGFAEARIQAEHKARSLSWEKHETHEVNIYDIYKQFSIKGKKFTKRDIEKFVAAELEIEKSVLKASPIVKGVYEKALELGKTVIAVSDMYLSEEHVRSFLEKEGYNIKKIFVSSDYKSSKHEGGLYEDVAKKLNVSLKKIVHFGDNFHSDVSVALEKGVAGCFISSLREQLWSDCRYNQTAIHKLSSSYMERKGSERNLFSSIVAAYIAQFKAKKPTASIPEQFGAMYGGPLVVGFIIWLQLIQKLENVDCLRLATRDGYIIKKVWDLLGFDPDRAQVMQSSRRLTMLPAIYVDFEKEITSLLNTSTSSTMKECIERLSLGKETDTLLEYIKKFISIEMKIDTPVKNLAALRALRDSKNHLKKIALAEKNAYTQYMQSEGFDPKKDAFVDCGWALSSQRRTERMLGSKFRGYYIGSLEHAYMHDQIRDFLFHKGDHSGWVSIVEQGVELLELPFASNNLQVSHFEENAQEKNGVSPVYIEQARQYDIVRSAFIDRMQDQICDFAEYVKPLIDIVTVSEMREALFILFDALVNTPTPYEYNNISALPHNRELGASGFATIGTFWRTGGGHFAQMTHQPTWKDYARLGVISIKDVGVKVTWLRAKRVLRRKVSNKLKRK</sequence>
<keyword evidence="2" id="KW-1185">Reference proteome</keyword>
<dbReference type="RefSeq" id="WP_141459790.1">
    <property type="nucleotide sequence ID" value="NZ_CP038141.1"/>
</dbReference>
<evidence type="ECO:0000313" key="1">
    <source>
        <dbReference type="EMBL" id="QDH16639.1"/>
    </source>
</evidence>
<dbReference type="InterPro" id="IPR023214">
    <property type="entry name" value="HAD_sf"/>
</dbReference>
<protein>
    <recommendedName>
        <fullName evidence="3">HAD family hydrolase</fullName>
    </recommendedName>
</protein>
<dbReference type="OrthoDB" id="7215643at2"/>
<dbReference type="Proteomes" id="UP000316313">
    <property type="component" value="Chromosome"/>
</dbReference>
<dbReference type="KEGG" id="ssam:E3D00_02915"/>
<gene>
    <name evidence="1" type="ORF">E3D00_02915</name>
</gene>
<dbReference type="EMBL" id="CP038141">
    <property type="protein sequence ID" value="QDH16639.1"/>
    <property type="molecule type" value="Genomic_DNA"/>
</dbReference>
<dbReference type="InterPro" id="IPR036412">
    <property type="entry name" value="HAD-like_sf"/>
</dbReference>
<accession>A0A4Y6UGF7</accession>
<evidence type="ECO:0008006" key="3">
    <source>
        <dbReference type="Google" id="ProtNLM"/>
    </source>
</evidence>
<dbReference type="Gene3D" id="3.40.50.1000">
    <property type="entry name" value="HAD superfamily/HAD-like"/>
    <property type="match status" value="1"/>
</dbReference>